<dbReference type="STRING" id="357804.Ping_0336"/>
<dbReference type="Proteomes" id="UP000000639">
    <property type="component" value="Chromosome"/>
</dbReference>
<dbReference type="CDD" id="cd03801">
    <property type="entry name" value="GT4_PimA-like"/>
    <property type="match status" value="1"/>
</dbReference>
<dbReference type="InterPro" id="IPR001296">
    <property type="entry name" value="Glyco_trans_1"/>
</dbReference>
<evidence type="ECO:0000313" key="4">
    <source>
        <dbReference type="Proteomes" id="UP000000639"/>
    </source>
</evidence>
<dbReference type="Pfam" id="PF13439">
    <property type="entry name" value="Glyco_transf_4"/>
    <property type="match status" value="1"/>
</dbReference>
<dbReference type="Gene3D" id="3.40.50.2000">
    <property type="entry name" value="Glycogen Phosphorylase B"/>
    <property type="match status" value="2"/>
</dbReference>
<organism evidence="3 4">
    <name type="scientific">Psychromonas ingrahamii (strain DSM 17664 / CCUG 51855 / 37)</name>
    <dbReference type="NCBI Taxonomy" id="357804"/>
    <lineage>
        <taxon>Bacteria</taxon>
        <taxon>Pseudomonadati</taxon>
        <taxon>Pseudomonadota</taxon>
        <taxon>Gammaproteobacteria</taxon>
        <taxon>Alteromonadales</taxon>
        <taxon>Psychromonadaceae</taxon>
        <taxon>Psychromonas</taxon>
    </lineage>
</organism>
<feature type="domain" description="Glycosyl transferase family 1" evidence="1">
    <location>
        <begin position="224"/>
        <end position="374"/>
    </location>
</feature>
<feature type="domain" description="Glycosyltransferase subfamily 4-like N-terminal" evidence="2">
    <location>
        <begin position="95"/>
        <end position="196"/>
    </location>
</feature>
<dbReference type="Pfam" id="PF00534">
    <property type="entry name" value="Glycos_transf_1"/>
    <property type="match status" value="1"/>
</dbReference>
<accession>A1SRT7</accession>
<dbReference type="AlphaFoldDB" id="A1SRT7"/>
<evidence type="ECO:0000259" key="1">
    <source>
        <dbReference type="Pfam" id="PF00534"/>
    </source>
</evidence>
<evidence type="ECO:0000259" key="2">
    <source>
        <dbReference type="Pfam" id="PF13439"/>
    </source>
</evidence>
<dbReference type="GO" id="GO:1901135">
    <property type="term" value="P:carbohydrate derivative metabolic process"/>
    <property type="evidence" value="ECO:0007669"/>
    <property type="project" value="UniProtKB-ARBA"/>
</dbReference>
<dbReference type="PANTHER" id="PTHR12526:SF638">
    <property type="entry name" value="SPORE COAT PROTEIN SA"/>
    <property type="match status" value="1"/>
</dbReference>
<dbReference type="InterPro" id="IPR028098">
    <property type="entry name" value="Glyco_trans_4-like_N"/>
</dbReference>
<sequence>MQLFKVGSQLRPVSSYIPKMFFQTGKVYVYTLIMSGLNMNILELCLSDSLGGLELHFRDFSVWLDEQQSSEGRIFVATRSETPLASRMESDLCLTNRNLWHAARLSKFISANKIDVVHIHDKKDLPLLALVKSICSYPFKLAHTRHMSLPGGKRDFYHSWLYGKVDAYFVITEWMKSQVINNLPLAPEKIHKINLGTAVVERCSETELSELKDNIFSEHQGLWLANIARIQHGKGQHVFLDAIKQLKDKGIQVAGVIAGGTDDPQYVKQLEDYIELHQLKVKIFGHRDDIPVLIQAMDAVVLTTECETFGLIMIEAMMAGVVAIGSNSGGVPEIIDHLENGLLFNVFDPQDLSKQIQLLDLSSELKEKLALKGQQKALQRFEKKKQFLAFKEKLLNLEE</sequence>
<evidence type="ECO:0000313" key="3">
    <source>
        <dbReference type="EMBL" id="ABM02202.1"/>
    </source>
</evidence>
<proteinExistence type="predicted"/>
<keyword evidence="4" id="KW-1185">Reference proteome</keyword>
<dbReference type="EMBL" id="CP000510">
    <property type="protein sequence ID" value="ABM02202.1"/>
    <property type="molecule type" value="Genomic_DNA"/>
</dbReference>
<protein>
    <submittedName>
        <fullName evidence="3">Glycosyl transferase, group 1</fullName>
    </submittedName>
</protein>
<dbReference type="PANTHER" id="PTHR12526">
    <property type="entry name" value="GLYCOSYLTRANSFERASE"/>
    <property type="match status" value="1"/>
</dbReference>
<dbReference type="HOGENOM" id="CLU_009583_0_4_6"/>
<dbReference type="GO" id="GO:0016757">
    <property type="term" value="F:glycosyltransferase activity"/>
    <property type="evidence" value="ECO:0007669"/>
    <property type="project" value="InterPro"/>
</dbReference>
<gene>
    <name evidence="3" type="ordered locus">Ping_0336</name>
</gene>
<name>A1SRT7_PSYIN</name>
<dbReference type="eggNOG" id="COG0438">
    <property type="taxonomic scope" value="Bacteria"/>
</dbReference>
<dbReference type="SUPFAM" id="SSF53756">
    <property type="entry name" value="UDP-Glycosyltransferase/glycogen phosphorylase"/>
    <property type="match status" value="1"/>
</dbReference>
<dbReference type="CAZy" id="GT4">
    <property type="family name" value="Glycosyltransferase Family 4"/>
</dbReference>
<reference evidence="3 4" key="1">
    <citation type="submission" date="2007-01" db="EMBL/GenBank/DDBJ databases">
        <title>Complete sequence of Psychromonas ingrahamii 37.</title>
        <authorList>
            <consortium name="US DOE Joint Genome Institute"/>
            <person name="Copeland A."/>
            <person name="Lucas S."/>
            <person name="Lapidus A."/>
            <person name="Barry K."/>
            <person name="Detter J.C."/>
            <person name="Glavina del Rio T."/>
            <person name="Hammon N."/>
            <person name="Israni S."/>
            <person name="Dalin E."/>
            <person name="Tice H."/>
            <person name="Pitluck S."/>
            <person name="Thompson L.S."/>
            <person name="Brettin T."/>
            <person name="Bruce D."/>
            <person name="Han C."/>
            <person name="Tapia R."/>
            <person name="Schmutz J."/>
            <person name="Larimer F."/>
            <person name="Land M."/>
            <person name="Hauser L."/>
            <person name="Kyrpides N."/>
            <person name="Ivanova N."/>
            <person name="Staley J."/>
            <person name="Richardson P."/>
        </authorList>
    </citation>
    <scope>NUCLEOTIDE SEQUENCE [LARGE SCALE GENOMIC DNA]</scope>
    <source>
        <strain evidence="3 4">37</strain>
    </source>
</reference>
<dbReference type="KEGG" id="pin:Ping_0336"/>
<keyword evidence="3" id="KW-0808">Transferase</keyword>
<dbReference type="OrthoDB" id="6395634at2"/>